<organism evidence="1 2">
    <name type="scientific">Methylobacterium iners</name>
    <dbReference type="NCBI Taxonomy" id="418707"/>
    <lineage>
        <taxon>Bacteria</taxon>
        <taxon>Pseudomonadati</taxon>
        <taxon>Pseudomonadota</taxon>
        <taxon>Alphaproteobacteria</taxon>
        <taxon>Hyphomicrobiales</taxon>
        <taxon>Methylobacteriaceae</taxon>
        <taxon>Methylobacterium</taxon>
    </lineage>
</organism>
<name>A0ABQ4RRJ8_9HYPH</name>
<keyword evidence="2" id="KW-1185">Reference proteome</keyword>
<gene>
    <name evidence="1" type="ORF">OCOJLMKI_0589</name>
</gene>
<dbReference type="EMBL" id="BPQP01000008">
    <property type="protein sequence ID" value="GJD93395.1"/>
    <property type="molecule type" value="Genomic_DNA"/>
</dbReference>
<comment type="caution">
    <text evidence="1">The sequence shown here is derived from an EMBL/GenBank/DDBJ whole genome shotgun (WGS) entry which is preliminary data.</text>
</comment>
<dbReference type="Proteomes" id="UP001055125">
    <property type="component" value="Unassembled WGS sequence"/>
</dbReference>
<reference evidence="1" key="1">
    <citation type="journal article" date="2021" name="Front. Microbiol.">
        <title>Comprehensive Comparative Genomics and Phenotyping of Methylobacterium Species.</title>
        <authorList>
            <person name="Alessa O."/>
            <person name="Ogura Y."/>
            <person name="Fujitani Y."/>
            <person name="Takami H."/>
            <person name="Hayashi T."/>
            <person name="Sahin N."/>
            <person name="Tani A."/>
        </authorList>
    </citation>
    <scope>NUCLEOTIDE SEQUENCE</scope>
    <source>
        <strain evidence="1">DSM 19015</strain>
    </source>
</reference>
<proteinExistence type="predicted"/>
<evidence type="ECO:0000313" key="1">
    <source>
        <dbReference type="EMBL" id="GJD93395.1"/>
    </source>
</evidence>
<accession>A0ABQ4RRJ8</accession>
<dbReference type="RefSeq" id="WP_238242602.1">
    <property type="nucleotide sequence ID" value="NZ_BPQP01000008.1"/>
</dbReference>
<sequence>MKTFLGRVSLALLEWAAASVAVGASVQAASAGSTEPMLIAGIAAIAAASTRSLAMSRAAGRRFDAMMATLRDVTRPDDGRP</sequence>
<evidence type="ECO:0008006" key="3">
    <source>
        <dbReference type="Google" id="ProtNLM"/>
    </source>
</evidence>
<reference evidence="1" key="2">
    <citation type="submission" date="2021-08" db="EMBL/GenBank/DDBJ databases">
        <authorList>
            <person name="Tani A."/>
            <person name="Ola A."/>
            <person name="Ogura Y."/>
            <person name="Katsura K."/>
            <person name="Hayashi T."/>
        </authorList>
    </citation>
    <scope>NUCLEOTIDE SEQUENCE</scope>
    <source>
        <strain evidence="1">DSM 19015</strain>
    </source>
</reference>
<protein>
    <recommendedName>
        <fullName evidence="3">Holin</fullName>
    </recommendedName>
</protein>
<evidence type="ECO:0000313" key="2">
    <source>
        <dbReference type="Proteomes" id="UP001055125"/>
    </source>
</evidence>